<evidence type="ECO:0008006" key="10">
    <source>
        <dbReference type="Google" id="ProtNLM"/>
    </source>
</evidence>
<keyword evidence="2" id="KW-0227">DNA damage</keyword>
<dbReference type="OrthoDB" id="79480at2759"/>
<dbReference type="PANTHER" id="PTHR15272:SF0">
    <property type="entry name" value="CHROMATIN ASSEMBLY FACTOR 1 SUBUNIT A"/>
    <property type="match status" value="1"/>
</dbReference>
<proteinExistence type="predicted"/>
<feature type="domain" description="Chromatin assembly factor 1 subunit A dimerization" evidence="6">
    <location>
        <begin position="326"/>
        <end position="401"/>
    </location>
</feature>
<dbReference type="InterPro" id="IPR022043">
    <property type="entry name" value="CAF1A_DD"/>
</dbReference>
<gene>
    <name evidence="8" type="ORF">P154DRAFT_524292</name>
</gene>
<evidence type="ECO:0000259" key="7">
    <source>
        <dbReference type="Pfam" id="PF21796"/>
    </source>
</evidence>
<evidence type="ECO:0000259" key="6">
    <source>
        <dbReference type="Pfam" id="PF12253"/>
    </source>
</evidence>
<evidence type="ECO:0000256" key="2">
    <source>
        <dbReference type="ARBA" id="ARBA00022763"/>
    </source>
</evidence>
<evidence type="ECO:0000256" key="1">
    <source>
        <dbReference type="ARBA" id="ARBA00004123"/>
    </source>
</evidence>
<organism evidence="8 9">
    <name type="scientific">Amniculicola lignicola CBS 123094</name>
    <dbReference type="NCBI Taxonomy" id="1392246"/>
    <lineage>
        <taxon>Eukaryota</taxon>
        <taxon>Fungi</taxon>
        <taxon>Dikarya</taxon>
        <taxon>Ascomycota</taxon>
        <taxon>Pezizomycotina</taxon>
        <taxon>Dothideomycetes</taxon>
        <taxon>Pleosporomycetidae</taxon>
        <taxon>Pleosporales</taxon>
        <taxon>Amniculicolaceae</taxon>
        <taxon>Amniculicola</taxon>
    </lineage>
</organism>
<dbReference type="PANTHER" id="PTHR15272">
    <property type="entry name" value="CHROMATIN ASSEMBLY FACTOR 1 SUBUNIT A CAF-1 SUBUNIT A"/>
    <property type="match status" value="1"/>
</dbReference>
<evidence type="ECO:0000313" key="8">
    <source>
        <dbReference type="EMBL" id="KAF1998201.1"/>
    </source>
</evidence>
<dbReference type="AlphaFoldDB" id="A0A6A5WDI0"/>
<evidence type="ECO:0000256" key="5">
    <source>
        <dbReference type="SAM" id="MobiDB-lite"/>
    </source>
</evidence>
<evidence type="ECO:0000256" key="3">
    <source>
        <dbReference type="ARBA" id="ARBA00023204"/>
    </source>
</evidence>
<dbReference type="GO" id="GO:0006281">
    <property type="term" value="P:DNA repair"/>
    <property type="evidence" value="ECO:0007669"/>
    <property type="project" value="UniProtKB-KW"/>
</dbReference>
<dbReference type="GO" id="GO:0033186">
    <property type="term" value="C:CAF-1 complex"/>
    <property type="evidence" value="ECO:0007669"/>
    <property type="project" value="TreeGrafter"/>
</dbReference>
<keyword evidence="9" id="KW-1185">Reference proteome</keyword>
<comment type="subcellular location">
    <subcellularLocation>
        <location evidence="1">Nucleus</location>
    </subcellularLocation>
</comment>
<evidence type="ECO:0000256" key="4">
    <source>
        <dbReference type="ARBA" id="ARBA00023242"/>
    </source>
</evidence>
<dbReference type="InterPro" id="IPR048800">
    <property type="entry name" value="Cac1-like_C"/>
</dbReference>
<dbReference type="EMBL" id="ML977606">
    <property type="protein sequence ID" value="KAF1998201.1"/>
    <property type="molecule type" value="Genomic_DNA"/>
</dbReference>
<reference evidence="8" key="1">
    <citation type="journal article" date="2020" name="Stud. Mycol.">
        <title>101 Dothideomycetes genomes: a test case for predicting lifestyles and emergence of pathogens.</title>
        <authorList>
            <person name="Haridas S."/>
            <person name="Albert R."/>
            <person name="Binder M."/>
            <person name="Bloem J."/>
            <person name="Labutti K."/>
            <person name="Salamov A."/>
            <person name="Andreopoulos B."/>
            <person name="Baker S."/>
            <person name="Barry K."/>
            <person name="Bills G."/>
            <person name="Bluhm B."/>
            <person name="Cannon C."/>
            <person name="Castanera R."/>
            <person name="Culley D."/>
            <person name="Daum C."/>
            <person name="Ezra D."/>
            <person name="Gonzalez J."/>
            <person name="Henrissat B."/>
            <person name="Kuo A."/>
            <person name="Liang C."/>
            <person name="Lipzen A."/>
            <person name="Lutzoni F."/>
            <person name="Magnuson J."/>
            <person name="Mondo S."/>
            <person name="Nolan M."/>
            <person name="Ohm R."/>
            <person name="Pangilinan J."/>
            <person name="Park H.-J."/>
            <person name="Ramirez L."/>
            <person name="Alfaro M."/>
            <person name="Sun H."/>
            <person name="Tritt A."/>
            <person name="Yoshinaga Y."/>
            <person name="Zwiers L.-H."/>
            <person name="Turgeon B."/>
            <person name="Goodwin S."/>
            <person name="Spatafora J."/>
            <person name="Crous P."/>
            <person name="Grigoriev I."/>
        </authorList>
    </citation>
    <scope>NUCLEOTIDE SEQUENCE</scope>
    <source>
        <strain evidence="8">CBS 123094</strain>
    </source>
</reference>
<feature type="compositionally biased region" description="Polar residues" evidence="5">
    <location>
        <begin position="174"/>
        <end position="188"/>
    </location>
</feature>
<name>A0A6A5WDI0_9PLEO</name>
<feature type="region of interest" description="Disordered" evidence="5">
    <location>
        <begin position="372"/>
        <end position="412"/>
    </location>
</feature>
<dbReference type="GO" id="GO:0006334">
    <property type="term" value="P:nucleosome assembly"/>
    <property type="evidence" value="ECO:0007669"/>
    <property type="project" value="TreeGrafter"/>
</dbReference>
<dbReference type="Pfam" id="PF21796">
    <property type="entry name" value="Cac1_C"/>
    <property type="match status" value="1"/>
</dbReference>
<sequence>MADITMVDAPPVAFNGCQKRAFEEEPAAPVSTPTKALASAPDSPLSVLGTPLMTPSPIKRAMVLAVAPLASSKAAPPHSTTVNKDPPAKKRKVYTPEEREKMRLEEEERKKAKAEAKALRDEEKRLEEEAKQKRKEEKEAKQRAKELEEEKKQKSQLKLASFFMKAKPSEKGSTKTTVEPTLSSSTEPISLAPDAVMQDADVATTSPQKAMQQSVKSHYERHFLPFQLPSRSILAPYNRFIEDPAKRAAAISRLDELSGTEDRRYEPVTVDTFQANFGGSISRGLEAPSILEIAEQHNGSSVNPVDLTSEDKLHNPLGLLQHIPMKYLFFGEDVRPAYYGTFSRPHTRQQAAKLARNPYSRTLQKVDYDYDSEAEWEEGEADAEDCISDDEDDIDDDGDDADMEGFLDDEEDPQAKRRLMTSDLQPISSGLCWEDVDGVSKLNDGSGAICTDLRDFQMGFLLEPQPQSIDPFSTAYWTPDAIPISKLNVASKNSLITSSMKPPRQPLMQRPVNGMLNTLNSSAKSSSSVACNVAKPPKRMIAPEYLDDFKAEINGSDLTKIALIEALKKKFPKFPKDAITNTVTEVAQRTGATNAEKRWSLL</sequence>
<feature type="compositionally biased region" description="Basic and acidic residues" evidence="5">
    <location>
        <begin position="94"/>
        <end position="153"/>
    </location>
</feature>
<evidence type="ECO:0000313" key="9">
    <source>
        <dbReference type="Proteomes" id="UP000799779"/>
    </source>
</evidence>
<dbReference type="GO" id="GO:0005634">
    <property type="term" value="C:nucleus"/>
    <property type="evidence" value="ECO:0007669"/>
    <property type="project" value="UniProtKB-SubCell"/>
</dbReference>
<feature type="region of interest" description="Disordered" evidence="5">
    <location>
        <begin position="70"/>
        <end position="193"/>
    </location>
</feature>
<feature type="domain" description="Chromatin assembly factor 1 subunit Cac1-like C-terminal" evidence="7">
    <location>
        <begin position="546"/>
        <end position="600"/>
    </location>
</feature>
<accession>A0A6A5WDI0</accession>
<dbReference type="Pfam" id="PF12253">
    <property type="entry name" value="CAF1A_dimeriz"/>
    <property type="match status" value="1"/>
</dbReference>
<protein>
    <recommendedName>
        <fullName evidence="10">Chromatin assembly factor 1 subunit A</fullName>
    </recommendedName>
</protein>
<keyword evidence="4" id="KW-0539">Nucleus</keyword>
<keyword evidence="3" id="KW-0234">DNA repair</keyword>
<dbReference type="Proteomes" id="UP000799779">
    <property type="component" value="Unassembled WGS sequence"/>
</dbReference>